<dbReference type="InterPro" id="IPR019734">
    <property type="entry name" value="TPR_rpt"/>
</dbReference>
<proteinExistence type="predicted"/>
<dbReference type="PANTHER" id="PTHR44216:SF3">
    <property type="entry name" value="PROTEIN O-MANNOSYL-TRANSFERASE TMTC2"/>
    <property type="match status" value="1"/>
</dbReference>
<dbReference type="Gene3D" id="1.25.40.10">
    <property type="entry name" value="Tetratricopeptide repeat domain"/>
    <property type="match status" value="1"/>
</dbReference>
<dbReference type="SUPFAM" id="SSF48452">
    <property type="entry name" value="TPR-like"/>
    <property type="match status" value="1"/>
</dbReference>
<dbReference type="GO" id="GO:0000030">
    <property type="term" value="F:mannosyltransferase activity"/>
    <property type="evidence" value="ECO:0007669"/>
    <property type="project" value="TreeGrafter"/>
</dbReference>
<dbReference type="EMBL" id="UOEF01000294">
    <property type="protein sequence ID" value="VAV99977.1"/>
    <property type="molecule type" value="Genomic_DNA"/>
</dbReference>
<evidence type="ECO:0000313" key="1">
    <source>
        <dbReference type="EMBL" id="VAV99977.1"/>
    </source>
</evidence>
<dbReference type="Pfam" id="PF14559">
    <property type="entry name" value="TPR_19"/>
    <property type="match status" value="1"/>
</dbReference>
<organism evidence="1">
    <name type="scientific">hydrothermal vent metagenome</name>
    <dbReference type="NCBI Taxonomy" id="652676"/>
    <lineage>
        <taxon>unclassified sequences</taxon>
        <taxon>metagenomes</taxon>
        <taxon>ecological metagenomes</taxon>
    </lineage>
</organism>
<reference evidence="1" key="1">
    <citation type="submission" date="2018-06" db="EMBL/GenBank/DDBJ databases">
        <authorList>
            <person name="Zhirakovskaya E."/>
        </authorList>
    </citation>
    <scope>NUCLEOTIDE SEQUENCE</scope>
</reference>
<dbReference type="GO" id="GO:0035269">
    <property type="term" value="P:protein O-linked glycosylation via mannose"/>
    <property type="evidence" value="ECO:0007669"/>
    <property type="project" value="TreeGrafter"/>
</dbReference>
<dbReference type="GO" id="GO:0005789">
    <property type="term" value="C:endoplasmic reticulum membrane"/>
    <property type="evidence" value="ECO:0007669"/>
    <property type="project" value="TreeGrafter"/>
</dbReference>
<protein>
    <submittedName>
        <fullName evidence="1">Flp pilus assembly protein TadD, contains TPR repeat</fullName>
    </submittedName>
</protein>
<accession>A0A3B0S530</accession>
<dbReference type="PANTHER" id="PTHR44216">
    <property type="entry name" value="PROTEIN O-MANNOSYL-TRANSFERASE TMTC2"/>
    <property type="match status" value="1"/>
</dbReference>
<dbReference type="InterPro" id="IPR011990">
    <property type="entry name" value="TPR-like_helical_dom_sf"/>
</dbReference>
<dbReference type="InterPro" id="IPR052384">
    <property type="entry name" value="TMTC_O-mannosyltransferase"/>
</dbReference>
<dbReference type="SMART" id="SM00028">
    <property type="entry name" value="TPR"/>
    <property type="match status" value="3"/>
</dbReference>
<sequence length="364" mass="38715">MVLVQTSARLLKRSTSTLLLVIAVTLLAGCASKKAVAPLSMASTEPMTKGAALAEAQALNTAFKKNPDDVPTALAFARSLEGMGSKKEAVAVLATTADRQPRDKLIMAAYGKSLLSVGRPNEAARVLKRARALDKNDWRIVSALGLAHDQMKRYGEARKFYASAAKLAPGEASIHNNIGLSYALDKDLASAEKALRIATAMKGAEPRIRQNLALVVGLQGRFEEAKKIASMDLPKDEAEQNTAYLRAMLAEPNAWRQLAEVGGDTPASKRPHNNAIASVPKLKPAVGTANGSVGGPLIVIKSSEMAPENVVMSDPLRGPLPAGPSLEWPMELFDKKPRNKNNEVVVAAKVLVGHRRLKSGGVPD</sequence>
<name>A0A3B0S530_9ZZZZ</name>
<gene>
    <name evidence="1" type="ORF">MNBD_ALPHA04-590</name>
</gene>
<dbReference type="AlphaFoldDB" id="A0A3B0S530"/>